<dbReference type="PANTHER" id="PTHR31111">
    <property type="entry name" value="BNAA05G37150D PROTEIN-RELATED"/>
    <property type="match status" value="1"/>
</dbReference>
<proteinExistence type="predicted"/>
<dbReference type="Pfam" id="PF08268">
    <property type="entry name" value="FBA_3"/>
    <property type="match status" value="1"/>
</dbReference>
<dbReference type="InterPro" id="IPR017451">
    <property type="entry name" value="F-box-assoc_interact_dom"/>
</dbReference>
<dbReference type="AlphaFoldDB" id="A0A1E5W731"/>
<evidence type="ECO:0000259" key="1">
    <source>
        <dbReference type="Pfam" id="PF08268"/>
    </source>
</evidence>
<dbReference type="PANTHER" id="PTHR31111:SF136">
    <property type="entry name" value="F-BOX ASSOCIATED DOMAIN-CONTAINING PROTEIN"/>
    <property type="match status" value="1"/>
</dbReference>
<protein>
    <recommendedName>
        <fullName evidence="1">F-box associated beta-propeller type 3 domain-containing protein</fullName>
    </recommendedName>
</protein>
<evidence type="ECO:0000313" key="2">
    <source>
        <dbReference type="EMBL" id="OEL33028.1"/>
    </source>
</evidence>
<dbReference type="NCBIfam" id="TIGR01640">
    <property type="entry name" value="F_box_assoc_1"/>
    <property type="match status" value="1"/>
</dbReference>
<keyword evidence="3" id="KW-1185">Reference proteome</keyword>
<gene>
    <name evidence="2" type="ORF">BAE44_0005953</name>
</gene>
<organism evidence="2 3">
    <name type="scientific">Dichanthelium oligosanthes</name>
    <dbReference type="NCBI Taxonomy" id="888268"/>
    <lineage>
        <taxon>Eukaryota</taxon>
        <taxon>Viridiplantae</taxon>
        <taxon>Streptophyta</taxon>
        <taxon>Embryophyta</taxon>
        <taxon>Tracheophyta</taxon>
        <taxon>Spermatophyta</taxon>
        <taxon>Magnoliopsida</taxon>
        <taxon>Liliopsida</taxon>
        <taxon>Poales</taxon>
        <taxon>Poaceae</taxon>
        <taxon>PACMAD clade</taxon>
        <taxon>Panicoideae</taxon>
        <taxon>Panicodae</taxon>
        <taxon>Paniceae</taxon>
        <taxon>Dichantheliinae</taxon>
        <taxon>Dichanthelium</taxon>
    </lineage>
</organism>
<sequence length="268" mass="30896">MFSQRASCSKKLYPSETILFDEAWAPSRWNVPVIEPDNFLCASCNGLVCLYSDKTTIKIANLATGEFLHLAKPDRRLKGDRYCFYNFGFRPVTKEYKVIHFPCERSTFPVGSVNVIQVYTLGDDKWRNITEVGGMVSFATAQEIFNTGREIVGKLEIWTLDNKVDQNWSQKYNIQFPSVAIEVPRHFFIHGDKIVIYDRDRNMYCQKSMGCSIEIEQSKMVKLLNYSPRLDSNMQSYIHVKSLGGLNAYRRAGIARMPKQREGLELKE</sequence>
<reference evidence="2 3" key="1">
    <citation type="submission" date="2016-09" db="EMBL/GenBank/DDBJ databases">
        <title>The draft genome of Dichanthelium oligosanthes: A C3 panicoid grass species.</title>
        <authorList>
            <person name="Studer A.J."/>
            <person name="Schnable J.C."/>
            <person name="Brutnell T.P."/>
        </authorList>
    </citation>
    <scope>NUCLEOTIDE SEQUENCE [LARGE SCALE GENOMIC DNA]</scope>
    <source>
        <strain evidence="3">cv. Kellogg 1175</strain>
        <tissue evidence="2">Leaf</tissue>
    </source>
</reference>
<dbReference type="InterPro" id="IPR013187">
    <property type="entry name" value="F-box-assoc_dom_typ3"/>
</dbReference>
<dbReference type="Proteomes" id="UP000095767">
    <property type="component" value="Unassembled WGS sequence"/>
</dbReference>
<comment type="caution">
    <text evidence="2">The sequence shown here is derived from an EMBL/GenBank/DDBJ whole genome shotgun (WGS) entry which is preliminary data.</text>
</comment>
<feature type="domain" description="F-box associated beta-propeller type 3" evidence="1">
    <location>
        <begin position="38"/>
        <end position="131"/>
    </location>
</feature>
<evidence type="ECO:0000313" key="3">
    <source>
        <dbReference type="Proteomes" id="UP000095767"/>
    </source>
</evidence>
<name>A0A1E5W731_9POAL</name>
<dbReference type="EMBL" id="LWDX02019988">
    <property type="protein sequence ID" value="OEL33028.1"/>
    <property type="molecule type" value="Genomic_DNA"/>
</dbReference>
<accession>A0A1E5W731</accession>
<dbReference type="OrthoDB" id="1845276at2759"/>